<dbReference type="AlphaFoldDB" id="A0A6P8IHJ5"/>
<gene>
    <name evidence="3" type="primary">LOC116301193</name>
</gene>
<reference evidence="3" key="1">
    <citation type="submission" date="2025-08" db="UniProtKB">
        <authorList>
            <consortium name="RefSeq"/>
        </authorList>
    </citation>
    <scope>IDENTIFICATION</scope>
    <source>
        <tissue evidence="3">Tentacle</tissue>
    </source>
</reference>
<dbReference type="OrthoDB" id="5963729at2759"/>
<proteinExistence type="predicted"/>
<dbReference type="KEGG" id="aten:116301193"/>
<organism evidence="2 3">
    <name type="scientific">Actinia tenebrosa</name>
    <name type="common">Australian red waratah sea anemone</name>
    <dbReference type="NCBI Taxonomy" id="6105"/>
    <lineage>
        <taxon>Eukaryota</taxon>
        <taxon>Metazoa</taxon>
        <taxon>Cnidaria</taxon>
        <taxon>Anthozoa</taxon>
        <taxon>Hexacorallia</taxon>
        <taxon>Actiniaria</taxon>
        <taxon>Actiniidae</taxon>
        <taxon>Actinia</taxon>
    </lineage>
</organism>
<sequence>MAKHYASGLGHVFLVRRQSYIPTYFSIHEFQLVQNTSDSEFLSETPASVEDNTEYDFEDYAARLLPDQGTLKSQLSTSSEYSLSWLQNLAELETQSATPTTRLRSSGLAKLFSCNVSKMSYETKSKLECDGYFGCPEEKHLAKENVATFPRRRHPVCIIPWKKRQPSVKTSRKKKTTTKQTKPKPPTRSDSMDAYYVTKVDCVTSTLEKSKVNGIKLRIRPKIPLQSQSTKSHPAMFYSYFVSKGCQYRKACAPKRRSCDGFFGCHDGEDTKECKGECKGKRKGKKKQSNK</sequence>
<evidence type="ECO:0000313" key="3">
    <source>
        <dbReference type="RefSeq" id="XP_031566073.1"/>
    </source>
</evidence>
<keyword evidence="2" id="KW-1185">Reference proteome</keyword>
<dbReference type="Proteomes" id="UP000515163">
    <property type="component" value="Unplaced"/>
</dbReference>
<evidence type="ECO:0000256" key="1">
    <source>
        <dbReference type="SAM" id="MobiDB-lite"/>
    </source>
</evidence>
<accession>A0A6P8IHJ5</accession>
<dbReference type="RefSeq" id="XP_031566073.1">
    <property type="nucleotide sequence ID" value="XM_031710213.1"/>
</dbReference>
<dbReference type="GeneID" id="116301193"/>
<dbReference type="InParanoid" id="A0A6P8IHJ5"/>
<evidence type="ECO:0000313" key="2">
    <source>
        <dbReference type="Proteomes" id="UP000515163"/>
    </source>
</evidence>
<feature type="region of interest" description="Disordered" evidence="1">
    <location>
        <begin position="164"/>
        <end position="190"/>
    </location>
</feature>
<protein>
    <submittedName>
        <fullName evidence="3">Uncharacterized protein LOC116301193 isoform X1</fullName>
    </submittedName>
</protein>
<feature type="region of interest" description="Disordered" evidence="1">
    <location>
        <begin position="268"/>
        <end position="291"/>
    </location>
</feature>
<feature type="compositionally biased region" description="Basic residues" evidence="1">
    <location>
        <begin position="280"/>
        <end position="291"/>
    </location>
</feature>
<feature type="compositionally biased region" description="Basic and acidic residues" evidence="1">
    <location>
        <begin position="268"/>
        <end position="279"/>
    </location>
</feature>
<feature type="compositionally biased region" description="Basic residues" evidence="1">
    <location>
        <begin position="164"/>
        <end position="177"/>
    </location>
</feature>
<name>A0A6P8IHJ5_ACTTE</name>